<feature type="region of interest" description="Disordered" evidence="10">
    <location>
        <begin position="338"/>
        <end position="380"/>
    </location>
</feature>
<dbReference type="PANTHER" id="PTHR31251:SF223">
    <property type="entry name" value="SBP-TYPE DOMAIN-CONTAINING PROTEIN"/>
    <property type="match status" value="1"/>
</dbReference>
<reference evidence="13" key="1">
    <citation type="journal article" date="2023" name="GigaByte">
        <title>Genome assembly of the bearded iris, Iris pallida Lam.</title>
        <authorList>
            <person name="Bruccoleri R.E."/>
            <person name="Oakeley E.J."/>
            <person name="Faust A.M.E."/>
            <person name="Altorfer M."/>
            <person name="Dessus-Babus S."/>
            <person name="Burckhardt D."/>
            <person name="Oertli M."/>
            <person name="Naumann U."/>
            <person name="Petersen F."/>
            <person name="Wong J."/>
        </authorList>
    </citation>
    <scope>NUCLEOTIDE SEQUENCE</scope>
    <source>
        <strain evidence="13">GSM-AAB239-AS_SAM_17_03QT</strain>
    </source>
</reference>
<name>A0AAX6G846_IRIPA</name>
<feature type="compositionally biased region" description="Basic residues" evidence="10">
    <location>
        <begin position="198"/>
        <end position="207"/>
    </location>
</feature>
<keyword evidence="3 9" id="KW-0863">Zinc-finger</keyword>
<dbReference type="FunFam" id="4.10.1100.10:FF:000001">
    <property type="entry name" value="Squamosa promoter-binding-like protein 14"/>
    <property type="match status" value="1"/>
</dbReference>
<reference evidence="13" key="2">
    <citation type="submission" date="2023-04" db="EMBL/GenBank/DDBJ databases">
        <authorList>
            <person name="Bruccoleri R.E."/>
            <person name="Oakeley E.J."/>
            <person name="Faust A.-M."/>
            <person name="Dessus-Babus S."/>
            <person name="Altorfer M."/>
            <person name="Burckhardt D."/>
            <person name="Oertli M."/>
            <person name="Naumann U."/>
            <person name="Petersen F."/>
            <person name="Wong J."/>
        </authorList>
    </citation>
    <scope>NUCLEOTIDE SEQUENCE</scope>
    <source>
        <strain evidence="13">GSM-AAB239-AS_SAM_17_03QT</strain>
        <tissue evidence="13">Leaf</tissue>
    </source>
</reference>
<evidence type="ECO:0000256" key="6">
    <source>
        <dbReference type="ARBA" id="ARBA00023125"/>
    </source>
</evidence>
<keyword evidence="6" id="KW-0238">DNA-binding</keyword>
<evidence type="ECO:0000256" key="9">
    <source>
        <dbReference type="PROSITE-ProRule" id="PRU00470"/>
    </source>
</evidence>
<dbReference type="PANTHER" id="PTHR31251">
    <property type="entry name" value="SQUAMOSA PROMOTER-BINDING-LIKE PROTEIN 4"/>
    <property type="match status" value="1"/>
</dbReference>
<feature type="compositionally biased region" description="Polar residues" evidence="10">
    <location>
        <begin position="415"/>
        <end position="435"/>
    </location>
</feature>
<keyword evidence="2" id="KW-0479">Metal-binding</keyword>
<evidence type="ECO:0000256" key="2">
    <source>
        <dbReference type="ARBA" id="ARBA00022723"/>
    </source>
</evidence>
<dbReference type="EMBL" id="JANAVB010021999">
    <property type="protein sequence ID" value="KAJ6824527.1"/>
    <property type="molecule type" value="Genomic_DNA"/>
</dbReference>
<dbReference type="Pfam" id="PF26102">
    <property type="entry name" value="Ig_SPL7"/>
    <property type="match status" value="1"/>
</dbReference>
<dbReference type="InterPro" id="IPR036770">
    <property type="entry name" value="Ankyrin_rpt-contain_sf"/>
</dbReference>
<comment type="caution">
    <text evidence="13">The sequence shown here is derived from an EMBL/GenBank/DDBJ whole genome shotgun (WGS) entry which is preliminary data.</text>
</comment>
<evidence type="ECO:0000256" key="11">
    <source>
        <dbReference type="SAM" id="Phobius"/>
    </source>
</evidence>
<dbReference type="GO" id="GO:0005634">
    <property type="term" value="C:nucleus"/>
    <property type="evidence" value="ECO:0007669"/>
    <property type="project" value="UniProtKB-SubCell"/>
</dbReference>
<sequence length="1057" mass="116741">MEGDAGAQVASPMFLHHHPHPIRFDETLARKRDFPWQNPNFHHPNPTANWNPDLWHWDSIGFSATPEGAVKPQSLIKNPEEDGQNLTLKLGVAAEEQPAATVTVSVVAAPPRPSKRVRSGSPGGGGGGGSYPMCQVDDCRADLTSAKDYHRRHKVCEVHSKTTKALVGKQMQRFCQQCSRFHPLSEFDEGKRSCRRRLAGHNRRRRKTQSEDLSSKLQVPGNQDIGINGSIDIVNLLAILAKLQGNNAAKQTVVPSLSDRDRLIQILGKINTLKDAAPKSRGFDLNVSQAPEQGAFEQLCKTNGSLPTAPSTMDLLTVVSAALAASAPDVLASLSQASSYSNGEDKTKMPSVETATDANSHSKWHQVFSSGGEGRPPLQTFNHQNQVQEARQTLPLQLFDSAEDDSPPKVASSVKYFSSESSNPMEDRSPSSSPPVAQKLFPLHSSTGRRQEPMSVCWEDTAVEASTSYGWSTPLDLFKESERRVENGMVHSSPYQAGYTSSSVSDHSPSSSNSDAQDRTSRIIFKLFDKDPSKIPPALRTQIVNWLAHSPSEMESYIRPGCVVLSLYLSMPPIAWDELDDNLLHRVASLVQCSDSEFWRNGRFLVRTCKQLASHKDGKIRLCKSWRTWSAPELMSVSPVAVVSGQETSLVLRGRNLTIPGTKIHCTYKGGYTSKEVLGSAYPGTIYDDSSMESFNLPGGFSDVFGRIFIEVENGFKGNSFPVIIANSTICQELRALETEFEEVGTRETVSGDQIQDNRRPSSREDLLHFLNELGWLFQRLNTPACCSMDFSCLRFKFLFTFSVERDWSALVRMLLDTLVERSLKSDALAQESLEMLLEIQLLNRAVKRKCRKMVGLLVNYSVIRGDTADGASKIYIFPPNSVGPGGLTPLHLAATAQDSEDMVDELTNDPQEIGLNCWNSVHDDNGQSPYMYASQRNNHSYNQLVARKLADRKNNQVSIDVGNMDITMDKSWIEGGTAKTGTSRALNVKSCAQCALVEITHNRRMARTRGLLARPYVHSMLAIAAVCVCVCLFFRGSPQIGSVAPFKWENLDFGPK</sequence>
<evidence type="ECO:0000313" key="13">
    <source>
        <dbReference type="EMBL" id="KAJ6824527.1"/>
    </source>
</evidence>
<gene>
    <name evidence="13" type="ORF">M6B38_381975</name>
</gene>
<dbReference type="Gene3D" id="4.10.1100.10">
    <property type="entry name" value="Transcription factor, SBP-box domain"/>
    <property type="match status" value="1"/>
</dbReference>
<feature type="region of interest" description="Disordered" evidence="10">
    <location>
        <begin position="198"/>
        <end position="219"/>
    </location>
</feature>
<dbReference type="PROSITE" id="PS51141">
    <property type="entry name" value="ZF_SBP"/>
    <property type="match status" value="1"/>
</dbReference>
<dbReference type="InterPro" id="IPR004333">
    <property type="entry name" value="SBP_dom"/>
</dbReference>
<proteinExistence type="predicted"/>
<comment type="subcellular location">
    <subcellularLocation>
        <location evidence="1">Nucleus</location>
    </subcellularLocation>
</comment>
<dbReference type="InterPro" id="IPR036893">
    <property type="entry name" value="SBP_sf"/>
</dbReference>
<dbReference type="AlphaFoldDB" id="A0AAX6G846"/>
<dbReference type="SUPFAM" id="SSF103612">
    <property type="entry name" value="SBT domain"/>
    <property type="match status" value="1"/>
</dbReference>
<evidence type="ECO:0000256" key="10">
    <source>
        <dbReference type="SAM" id="MobiDB-lite"/>
    </source>
</evidence>
<evidence type="ECO:0000256" key="8">
    <source>
        <dbReference type="ARBA" id="ARBA00023242"/>
    </source>
</evidence>
<evidence type="ECO:0000256" key="5">
    <source>
        <dbReference type="ARBA" id="ARBA00023015"/>
    </source>
</evidence>
<keyword evidence="8" id="KW-0539">Nucleus</keyword>
<keyword evidence="4" id="KW-0862">Zinc</keyword>
<keyword evidence="5" id="KW-0805">Transcription regulation</keyword>
<dbReference type="GO" id="GO:0008270">
    <property type="term" value="F:zinc ion binding"/>
    <property type="evidence" value="ECO:0007669"/>
    <property type="project" value="UniProtKB-KW"/>
</dbReference>
<keyword evidence="7" id="KW-0804">Transcription</keyword>
<evidence type="ECO:0000256" key="1">
    <source>
        <dbReference type="ARBA" id="ARBA00004123"/>
    </source>
</evidence>
<keyword evidence="11" id="KW-0812">Transmembrane</keyword>
<feature type="region of interest" description="Disordered" evidence="10">
    <location>
        <begin position="400"/>
        <end position="453"/>
    </location>
</feature>
<feature type="region of interest" description="Disordered" evidence="10">
    <location>
        <begin position="491"/>
        <end position="517"/>
    </location>
</feature>
<dbReference type="GO" id="GO:0003677">
    <property type="term" value="F:DNA binding"/>
    <property type="evidence" value="ECO:0007669"/>
    <property type="project" value="UniProtKB-KW"/>
</dbReference>
<dbReference type="Gene3D" id="1.25.40.20">
    <property type="entry name" value="Ankyrin repeat-containing domain"/>
    <property type="match status" value="1"/>
</dbReference>
<evidence type="ECO:0000313" key="14">
    <source>
        <dbReference type="Proteomes" id="UP001140949"/>
    </source>
</evidence>
<dbReference type="SUPFAM" id="SSF48403">
    <property type="entry name" value="Ankyrin repeat"/>
    <property type="match status" value="1"/>
</dbReference>
<evidence type="ECO:0000259" key="12">
    <source>
        <dbReference type="PROSITE" id="PS51141"/>
    </source>
</evidence>
<evidence type="ECO:0000256" key="7">
    <source>
        <dbReference type="ARBA" id="ARBA00023163"/>
    </source>
</evidence>
<accession>A0AAX6G846</accession>
<keyword evidence="11" id="KW-0472">Membrane</keyword>
<protein>
    <submittedName>
        <fullName evidence="13">Squamosa promoter-binding-like protein 15 isoform X2</fullName>
    </submittedName>
</protein>
<dbReference type="Pfam" id="PF03110">
    <property type="entry name" value="SBP"/>
    <property type="match status" value="1"/>
</dbReference>
<keyword evidence="11" id="KW-1133">Transmembrane helix</keyword>
<dbReference type="Proteomes" id="UP001140949">
    <property type="component" value="Unassembled WGS sequence"/>
</dbReference>
<feature type="compositionally biased region" description="Low complexity" evidence="10">
    <location>
        <begin position="501"/>
        <end position="514"/>
    </location>
</feature>
<organism evidence="13 14">
    <name type="scientific">Iris pallida</name>
    <name type="common">Sweet iris</name>
    <dbReference type="NCBI Taxonomy" id="29817"/>
    <lineage>
        <taxon>Eukaryota</taxon>
        <taxon>Viridiplantae</taxon>
        <taxon>Streptophyta</taxon>
        <taxon>Embryophyta</taxon>
        <taxon>Tracheophyta</taxon>
        <taxon>Spermatophyta</taxon>
        <taxon>Magnoliopsida</taxon>
        <taxon>Liliopsida</taxon>
        <taxon>Asparagales</taxon>
        <taxon>Iridaceae</taxon>
        <taxon>Iridoideae</taxon>
        <taxon>Irideae</taxon>
        <taxon>Iris</taxon>
    </lineage>
</organism>
<evidence type="ECO:0000256" key="4">
    <source>
        <dbReference type="ARBA" id="ARBA00022833"/>
    </source>
</evidence>
<evidence type="ECO:0000256" key="3">
    <source>
        <dbReference type="ARBA" id="ARBA00022771"/>
    </source>
</evidence>
<feature type="transmembrane region" description="Helical" evidence="11">
    <location>
        <begin position="1017"/>
        <end position="1035"/>
    </location>
</feature>
<feature type="domain" description="SBP-type" evidence="12">
    <location>
        <begin position="131"/>
        <end position="208"/>
    </location>
</feature>
<dbReference type="InterPro" id="IPR044817">
    <property type="entry name" value="SBP-like"/>
</dbReference>
<keyword evidence="14" id="KW-1185">Reference proteome</keyword>